<evidence type="ECO:0000256" key="1">
    <source>
        <dbReference type="ARBA" id="ARBA00023015"/>
    </source>
</evidence>
<dbReference type="PROSITE" id="PS50949">
    <property type="entry name" value="HTH_GNTR"/>
    <property type="match status" value="1"/>
</dbReference>
<evidence type="ECO:0000259" key="4">
    <source>
        <dbReference type="PROSITE" id="PS50949"/>
    </source>
</evidence>
<dbReference type="Pfam" id="PF00392">
    <property type="entry name" value="GntR"/>
    <property type="match status" value="1"/>
</dbReference>
<evidence type="ECO:0000313" key="5">
    <source>
        <dbReference type="EMBL" id="OZI34092.1"/>
    </source>
</evidence>
<accession>A0A261SAW8</accession>
<name>A0A261SAW8_9BORD</name>
<dbReference type="InterPro" id="IPR036388">
    <property type="entry name" value="WH-like_DNA-bd_sf"/>
</dbReference>
<keyword evidence="2" id="KW-0238">DNA-binding</keyword>
<dbReference type="InterPro" id="IPR011711">
    <property type="entry name" value="GntR_C"/>
</dbReference>
<dbReference type="SUPFAM" id="SSF48008">
    <property type="entry name" value="GntR ligand-binding domain-like"/>
    <property type="match status" value="1"/>
</dbReference>
<dbReference type="Pfam" id="PF07729">
    <property type="entry name" value="FCD"/>
    <property type="match status" value="1"/>
</dbReference>
<dbReference type="GO" id="GO:0003677">
    <property type="term" value="F:DNA binding"/>
    <property type="evidence" value="ECO:0007669"/>
    <property type="project" value="UniProtKB-KW"/>
</dbReference>
<keyword evidence="3" id="KW-0804">Transcription</keyword>
<sequence>MNCRTCSMKSAMPGLWPQAGTLRDGVILTVVACHARVMGVCARRGDNGNNVRGAARGCRAATAKRRDLSRLPIPLQCAPMDSTSVPAQPQKAKRRLYEAVFETLASEILTNVLPPGSALPVDMVLSQRFAVSRTVIRETIQVLASVGLVDVRHGAGTYVNDSQHWDLLDPHLLNLIGKTGTIGLLIDDLLDIRRMFEVEATGLAAKRATRQEVDELQALVDRMRDPAATEQDHLDLNLEFHSLLVQASHNRILRGLREQLRGVLSVMMNARQSQADAEMRIVSTAMHQMIVDSIRERRPDRARAVMLAHVQGAERSLQQRED</sequence>
<dbReference type="InterPro" id="IPR000524">
    <property type="entry name" value="Tscrpt_reg_HTH_GntR"/>
</dbReference>
<evidence type="ECO:0000256" key="3">
    <source>
        <dbReference type="ARBA" id="ARBA00023163"/>
    </source>
</evidence>
<evidence type="ECO:0000313" key="6">
    <source>
        <dbReference type="Proteomes" id="UP000216020"/>
    </source>
</evidence>
<comment type="caution">
    <text evidence="5">The sequence shown here is derived from an EMBL/GenBank/DDBJ whole genome shotgun (WGS) entry which is preliminary data.</text>
</comment>
<dbReference type="Gene3D" id="1.20.120.530">
    <property type="entry name" value="GntR ligand-binding domain-like"/>
    <property type="match status" value="1"/>
</dbReference>
<dbReference type="Proteomes" id="UP000216020">
    <property type="component" value="Unassembled WGS sequence"/>
</dbReference>
<proteinExistence type="predicted"/>
<dbReference type="SMART" id="SM00345">
    <property type="entry name" value="HTH_GNTR"/>
    <property type="match status" value="1"/>
</dbReference>
<keyword evidence="6" id="KW-1185">Reference proteome</keyword>
<reference evidence="6" key="1">
    <citation type="submission" date="2017-05" db="EMBL/GenBank/DDBJ databases">
        <title>Complete and WGS of Bordetella genogroups.</title>
        <authorList>
            <person name="Spilker T."/>
            <person name="Lipuma J."/>
        </authorList>
    </citation>
    <scope>NUCLEOTIDE SEQUENCE [LARGE SCALE GENOMIC DNA]</scope>
    <source>
        <strain evidence="6">AU16122</strain>
    </source>
</reference>
<organism evidence="5 6">
    <name type="scientific">Bordetella genomosp. 10</name>
    <dbReference type="NCBI Taxonomy" id="1416804"/>
    <lineage>
        <taxon>Bacteria</taxon>
        <taxon>Pseudomonadati</taxon>
        <taxon>Pseudomonadota</taxon>
        <taxon>Betaproteobacteria</taxon>
        <taxon>Burkholderiales</taxon>
        <taxon>Alcaligenaceae</taxon>
        <taxon>Bordetella</taxon>
    </lineage>
</organism>
<dbReference type="InterPro" id="IPR008920">
    <property type="entry name" value="TF_FadR/GntR_C"/>
</dbReference>
<evidence type="ECO:0000256" key="2">
    <source>
        <dbReference type="ARBA" id="ARBA00023125"/>
    </source>
</evidence>
<dbReference type="InterPro" id="IPR036390">
    <property type="entry name" value="WH_DNA-bd_sf"/>
</dbReference>
<dbReference type="PRINTS" id="PR00035">
    <property type="entry name" value="HTHGNTR"/>
</dbReference>
<dbReference type="GO" id="GO:0003700">
    <property type="term" value="F:DNA-binding transcription factor activity"/>
    <property type="evidence" value="ECO:0007669"/>
    <property type="project" value="InterPro"/>
</dbReference>
<dbReference type="SUPFAM" id="SSF46785">
    <property type="entry name" value="Winged helix' DNA-binding domain"/>
    <property type="match status" value="1"/>
</dbReference>
<dbReference type="OrthoDB" id="5343379at2"/>
<dbReference type="CDD" id="cd07377">
    <property type="entry name" value="WHTH_GntR"/>
    <property type="match status" value="1"/>
</dbReference>
<dbReference type="AlphaFoldDB" id="A0A261SAW8"/>
<protein>
    <recommendedName>
        <fullName evidence="4">HTH gntR-type domain-containing protein</fullName>
    </recommendedName>
</protein>
<gene>
    <name evidence="5" type="ORF">CAL29_11080</name>
</gene>
<dbReference type="PANTHER" id="PTHR43537">
    <property type="entry name" value="TRANSCRIPTIONAL REGULATOR, GNTR FAMILY"/>
    <property type="match status" value="1"/>
</dbReference>
<dbReference type="PANTHER" id="PTHR43537:SF44">
    <property type="entry name" value="GNTR FAMILY REGULATORY PROTEIN"/>
    <property type="match status" value="1"/>
</dbReference>
<keyword evidence="1" id="KW-0805">Transcription regulation</keyword>
<dbReference type="EMBL" id="NEVM01000002">
    <property type="protein sequence ID" value="OZI34092.1"/>
    <property type="molecule type" value="Genomic_DNA"/>
</dbReference>
<dbReference type="SMART" id="SM00895">
    <property type="entry name" value="FCD"/>
    <property type="match status" value="1"/>
</dbReference>
<feature type="domain" description="HTH gntR-type" evidence="4">
    <location>
        <begin position="94"/>
        <end position="162"/>
    </location>
</feature>
<dbReference type="Gene3D" id="1.10.10.10">
    <property type="entry name" value="Winged helix-like DNA-binding domain superfamily/Winged helix DNA-binding domain"/>
    <property type="match status" value="1"/>
</dbReference>